<organism evidence="1 2">
    <name type="scientific">Euplotes crassus</name>
    <dbReference type="NCBI Taxonomy" id="5936"/>
    <lineage>
        <taxon>Eukaryota</taxon>
        <taxon>Sar</taxon>
        <taxon>Alveolata</taxon>
        <taxon>Ciliophora</taxon>
        <taxon>Intramacronucleata</taxon>
        <taxon>Spirotrichea</taxon>
        <taxon>Hypotrichia</taxon>
        <taxon>Euplotida</taxon>
        <taxon>Euplotidae</taxon>
        <taxon>Moneuplotes</taxon>
    </lineage>
</organism>
<comment type="caution">
    <text evidence="1">The sequence shown here is derived from an EMBL/GenBank/DDBJ whole genome shotgun (WGS) entry which is preliminary data.</text>
</comment>
<name>A0AAD2D3E8_EUPCR</name>
<reference evidence="1" key="1">
    <citation type="submission" date="2023-07" db="EMBL/GenBank/DDBJ databases">
        <authorList>
            <consortium name="AG Swart"/>
            <person name="Singh M."/>
            <person name="Singh A."/>
            <person name="Seah K."/>
            <person name="Emmerich C."/>
        </authorList>
    </citation>
    <scope>NUCLEOTIDE SEQUENCE</scope>
    <source>
        <strain evidence="1">DP1</strain>
    </source>
</reference>
<dbReference type="Proteomes" id="UP001295684">
    <property type="component" value="Unassembled WGS sequence"/>
</dbReference>
<sequence>MEAETSHQDCREYEGLIREEELECEREEELCRGIFENIVGDFEGIVKFASTCGVRMVSPDEFFLFGKLKDIRIPGMRSVHIGRQKYKIKDFCMLFRYSFPNKTSRFTLSYGWLIPFPRYFVDFIRIAPRIEHTVTLQDLIINRKQLKRLFAALKHLRLLQLMRVKFSVPEIPDFSMALRNTKLEEFNFTRCGQPNRGNWKKNINEFVNLIKGFSTSDDLKKSLKLISVTGCGLDEIFSKKLLKDHDLGHVKIKL</sequence>
<evidence type="ECO:0000313" key="2">
    <source>
        <dbReference type="Proteomes" id="UP001295684"/>
    </source>
</evidence>
<protein>
    <submittedName>
        <fullName evidence="1">Uncharacterized protein</fullName>
    </submittedName>
</protein>
<dbReference type="AlphaFoldDB" id="A0AAD2D3E8"/>
<keyword evidence="2" id="KW-1185">Reference proteome</keyword>
<proteinExistence type="predicted"/>
<accession>A0AAD2D3E8</accession>
<dbReference type="EMBL" id="CAMPGE010020437">
    <property type="protein sequence ID" value="CAI2378681.1"/>
    <property type="molecule type" value="Genomic_DNA"/>
</dbReference>
<gene>
    <name evidence="1" type="ORF">ECRASSUSDP1_LOCUS20080</name>
</gene>
<evidence type="ECO:0000313" key="1">
    <source>
        <dbReference type="EMBL" id="CAI2378681.1"/>
    </source>
</evidence>